<sequence>MTRRTLLSEAWWNHATAIPDDERDIAKHYTLDRSDLDLIMRQNRASNRLGLACVLGILRYPGRLAVDKVGDMLSPAVK</sequence>
<protein>
    <recommendedName>
        <fullName evidence="1">DUF4158 domain-containing protein</fullName>
    </recommendedName>
</protein>
<dbReference type="InterPro" id="IPR025296">
    <property type="entry name" value="DUF4158"/>
</dbReference>
<gene>
    <name evidence="2" type="ORF">BMW22_39835</name>
</gene>
<name>A0A1L3ZPD6_RHILE</name>
<evidence type="ECO:0000259" key="1">
    <source>
        <dbReference type="Pfam" id="PF13700"/>
    </source>
</evidence>
<accession>A0A1L3ZPD6</accession>
<dbReference type="EMBL" id="CP018234">
    <property type="protein sequence ID" value="API57481.1"/>
    <property type="molecule type" value="Genomic_DNA"/>
</dbReference>
<keyword evidence="2" id="KW-0614">Plasmid</keyword>
<proteinExistence type="predicted"/>
<organism evidence="2 3">
    <name type="scientific">Rhizobium leguminosarum</name>
    <dbReference type="NCBI Taxonomy" id="384"/>
    <lineage>
        <taxon>Bacteria</taxon>
        <taxon>Pseudomonadati</taxon>
        <taxon>Pseudomonadota</taxon>
        <taxon>Alphaproteobacteria</taxon>
        <taxon>Hyphomicrobiales</taxon>
        <taxon>Rhizobiaceae</taxon>
        <taxon>Rhizobium/Agrobacterium group</taxon>
        <taxon>Rhizobium</taxon>
    </lineage>
</organism>
<dbReference type="Pfam" id="PF13700">
    <property type="entry name" value="DUF4158"/>
    <property type="match status" value="1"/>
</dbReference>
<reference evidence="2 3" key="1">
    <citation type="submission" date="2016-11" db="EMBL/GenBank/DDBJ databases">
        <title>Rhizobium leguminosarum bv. viciae strain Vaf12 isolated from Vavilovia formosa root nodules from Russia, Dagestan.</title>
        <authorList>
            <person name="Kimeklis A."/>
        </authorList>
    </citation>
    <scope>NUCLEOTIDE SEQUENCE [LARGE SCALE GENOMIC DNA]</scope>
    <source>
        <strain evidence="2 3">Vaf-108</strain>
        <plasmid evidence="3">Plasmid unnamed6</plasmid>
    </source>
</reference>
<dbReference type="Proteomes" id="UP000183050">
    <property type="component" value="Plasmid unnamed6"/>
</dbReference>
<dbReference type="RefSeq" id="WP_072642618.1">
    <property type="nucleotide sequence ID" value="NZ_CP018234.1"/>
</dbReference>
<geneLocation type="plasmid" evidence="2 3">
    <name>unnamed6</name>
</geneLocation>
<dbReference type="AlphaFoldDB" id="A0A1L3ZPD6"/>
<evidence type="ECO:0000313" key="2">
    <source>
        <dbReference type="EMBL" id="API57481.1"/>
    </source>
</evidence>
<evidence type="ECO:0000313" key="3">
    <source>
        <dbReference type="Proteomes" id="UP000183050"/>
    </source>
</evidence>
<feature type="domain" description="DUF4158" evidence="1">
    <location>
        <begin position="6"/>
        <end position="65"/>
    </location>
</feature>